<dbReference type="Proteomes" id="UP000253083">
    <property type="component" value="Unassembled WGS sequence"/>
</dbReference>
<accession>A0A395JLA0</accession>
<dbReference type="Gene3D" id="2.60.40.10">
    <property type="entry name" value="Immunoglobulins"/>
    <property type="match status" value="1"/>
</dbReference>
<evidence type="ECO:0000313" key="3">
    <source>
        <dbReference type="Proteomes" id="UP000253083"/>
    </source>
</evidence>
<proteinExistence type="predicted"/>
<dbReference type="GO" id="GO:0030288">
    <property type="term" value="C:outer membrane-bounded periplasmic space"/>
    <property type="evidence" value="ECO:0007669"/>
    <property type="project" value="InterPro"/>
</dbReference>
<organism evidence="2 3">
    <name type="scientific">Arenicella xantha</name>
    <dbReference type="NCBI Taxonomy" id="644221"/>
    <lineage>
        <taxon>Bacteria</taxon>
        <taxon>Pseudomonadati</taxon>
        <taxon>Pseudomonadota</taxon>
        <taxon>Gammaproteobacteria</taxon>
        <taxon>Arenicellales</taxon>
        <taxon>Arenicellaceae</taxon>
        <taxon>Arenicella</taxon>
    </lineage>
</organism>
<dbReference type="EMBL" id="QNRT01000002">
    <property type="protein sequence ID" value="RBP51205.1"/>
    <property type="molecule type" value="Genomic_DNA"/>
</dbReference>
<keyword evidence="3" id="KW-1185">Reference proteome</keyword>
<evidence type="ECO:0000259" key="1">
    <source>
        <dbReference type="Pfam" id="PF00345"/>
    </source>
</evidence>
<gene>
    <name evidence="2" type="ORF">DFR28_102624</name>
</gene>
<dbReference type="RefSeq" id="WP_113953992.1">
    <property type="nucleotide sequence ID" value="NZ_QNRT01000002.1"/>
</dbReference>
<dbReference type="GO" id="GO:0071555">
    <property type="term" value="P:cell wall organization"/>
    <property type="evidence" value="ECO:0007669"/>
    <property type="project" value="InterPro"/>
</dbReference>
<name>A0A395JLA0_9GAMM</name>
<dbReference type="PANTHER" id="PTHR30251">
    <property type="entry name" value="PILUS ASSEMBLY CHAPERONE"/>
    <property type="match status" value="1"/>
</dbReference>
<comment type="caution">
    <text evidence="2">The sequence shown here is derived from an EMBL/GenBank/DDBJ whole genome shotgun (WGS) entry which is preliminary data.</text>
</comment>
<sequence>MNISIRITRQLLRVSILISALLVSANSVAASLGVLPIRLYLDSEKPISSLTVKNRGDTVALVQSQVMLWTQVNGESVLEPSDDVIVSPPIFEIDPGKDQTVRIGYVAEQPSGSEKTYRLMLSEVPGSQAPKGTGVQVNLRLSLPIFIASDDFKPIVKWSAEQACDGKLRLSADNVGTKHTMITGIKIAATSQADPVHSIARPRYLLAGAATWWDIDSEGLNLPNRFAVVASVLNGTSIEQTVSSSRQVCTQATSE</sequence>
<reference evidence="2 3" key="1">
    <citation type="submission" date="2018-06" db="EMBL/GenBank/DDBJ databases">
        <title>Genomic Encyclopedia of Type Strains, Phase IV (KMG-IV): sequencing the most valuable type-strain genomes for metagenomic binning, comparative biology and taxonomic classification.</title>
        <authorList>
            <person name="Goeker M."/>
        </authorList>
    </citation>
    <scope>NUCLEOTIDE SEQUENCE [LARGE SCALE GENOMIC DNA]</scope>
    <source>
        <strain evidence="2 3">DSM 24032</strain>
    </source>
</reference>
<dbReference type="AlphaFoldDB" id="A0A395JLA0"/>
<protein>
    <submittedName>
        <fullName evidence="2">Fimbrial chaperone protein</fullName>
    </submittedName>
</protein>
<dbReference type="InParanoid" id="A0A395JLA0"/>
<dbReference type="SUPFAM" id="SSF49354">
    <property type="entry name" value="PapD-like"/>
    <property type="match status" value="1"/>
</dbReference>
<feature type="domain" description="Pili assembly chaperone N-terminal" evidence="1">
    <location>
        <begin position="36"/>
        <end position="147"/>
    </location>
</feature>
<dbReference type="InterPro" id="IPR013783">
    <property type="entry name" value="Ig-like_fold"/>
</dbReference>
<dbReference type="Pfam" id="PF00345">
    <property type="entry name" value="PapD_N"/>
    <property type="match status" value="1"/>
</dbReference>
<dbReference type="InterPro" id="IPR050643">
    <property type="entry name" value="Periplasmic_pilus_chap"/>
</dbReference>
<dbReference type="InterPro" id="IPR016147">
    <property type="entry name" value="Pili_assmbl_chaperone_N"/>
</dbReference>
<dbReference type="PANTHER" id="PTHR30251:SF4">
    <property type="entry name" value="SLR1668 PROTEIN"/>
    <property type="match status" value="1"/>
</dbReference>
<dbReference type="InterPro" id="IPR008962">
    <property type="entry name" value="PapD-like_sf"/>
</dbReference>
<dbReference type="OrthoDB" id="511700at2"/>
<evidence type="ECO:0000313" key="2">
    <source>
        <dbReference type="EMBL" id="RBP51205.1"/>
    </source>
</evidence>